<dbReference type="STRING" id="905079.L1IC17"/>
<keyword evidence="7" id="KW-0829">Tyrosine-protein kinase</keyword>
<sequence length="263" mass="29344">SGSFKSVYRATWNRSNGDTSSVAVLQIKGSGSYLRDAFQQELNVTCELGLHPNLLRLLAITKEPASGDYCLVTEFACHGSLKSMLLKLWESRNTISALHKILIARQICDGMVQLALHNVVHRDLAARNVLVFCMDSMNHLDVQVKIADYGLSILSNCGYCNTNGGSMAGSTARPIRWMAPESIQRRLYSEQSDVWAFGVTMWEIWSYAMMPYGSVTDDCTVGSKIVDGERLANPDNCPAGIYAIMQKCWQDTRKDRPTFKELQ</sequence>
<dbReference type="AlphaFoldDB" id="L1IC17"/>
<dbReference type="EnsemblProtists" id="EKX33763">
    <property type="protein sequence ID" value="EKX33763"/>
    <property type="gene ID" value="GUITHDRAFT_48392"/>
</dbReference>
<feature type="non-terminal residue" evidence="9">
    <location>
        <position position="263"/>
    </location>
</feature>
<dbReference type="GO" id="GO:0007169">
    <property type="term" value="P:cell surface receptor protein tyrosine kinase signaling pathway"/>
    <property type="evidence" value="ECO:0007669"/>
    <property type="project" value="TreeGrafter"/>
</dbReference>
<keyword evidence="6" id="KW-0472">Membrane</keyword>
<keyword evidence="11" id="KW-1185">Reference proteome</keyword>
<dbReference type="GO" id="GO:0005886">
    <property type="term" value="C:plasma membrane"/>
    <property type="evidence" value="ECO:0007669"/>
    <property type="project" value="TreeGrafter"/>
</dbReference>
<accession>L1IC17</accession>
<dbReference type="PANTHER" id="PTHR24416">
    <property type="entry name" value="TYROSINE-PROTEIN KINASE RECEPTOR"/>
    <property type="match status" value="1"/>
</dbReference>
<dbReference type="PROSITE" id="PS00109">
    <property type="entry name" value="PROTEIN_KINASE_TYR"/>
    <property type="match status" value="1"/>
</dbReference>
<dbReference type="Proteomes" id="UP000011087">
    <property type="component" value="Unassembled WGS sequence"/>
</dbReference>
<keyword evidence="3" id="KW-0547">Nucleotide-binding</keyword>
<dbReference type="GeneID" id="17290514"/>
<evidence type="ECO:0000313" key="10">
    <source>
        <dbReference type="EnsemblProtists" id="EKX33763"/>
    </source>
</evidence>
<dbReference type="PIRSF" id="PIRSF000654">
    <property type="entry name" value="Integrin-linked_kinase"/>
    <property type="match status" value="1"/>
</dbReference>
<dbReference type="CDD" id="cd00192">
    <property type="entry name" value="PTKc"/>
    <property type="match status" value="1"/>
</dbReference>
<dbReference type="OMA" id="RTPNDEY"/>
<dbReference type="InterPro" id="IPR001245">
    <property type="entry name" value="Ser-Thr/Tyr_kinase_cat_dom"/>
</dbReference>
<dbReference type="KEGG" id="gtt:GUITHDRAFT_48392"/>
<dbReference type="InterPro" id="IPR008266">
    <property type="entry name" value="Tyr_kinase_AS"/>
</dbReference>
<dbReference type="GO" id="GO:0043235">
    <property type="term" value="C:receptor complex"/>
    <property type="evidence" value="ECO:0007669"/>
    <property type="project" value="TreeGrafter"/>
</dbReference>
<evidence type="ECO:0000259" key="8">
    <source>
        <dbReference type="PROSITE" id="PS50011"/>
    </source>
</evidence>
<dbReference type="SUPFAM" id="SSF56112">
    <property type="entry name" value="Protein kinase-like (PK-like)"/>
    <property type="match status" value="1"/>
</dbReference>
<evidence type="ECO:0000256" key="1">
    <source>
        <dbReference type="ARBA" id="ARBA00004308"/>
    </source>
</evidence>
<evidence type="ECO:0000256" key="5">
    <source>
        <dbReference type="ARBA" id="ARBA00022840"/>
    </source>
</evidence>
<dbReference type="HOGENOM" id="CLU_000288_7_40_1"/>
<dbReference type="FunFam" id="1.10.510.10:FF:001512">
    <property type="entry name" value="Receptor tyrosine-protein kinase erbB-2"/>
    <property type="match status" value="1"/>
</dbReference>
<gene>
    <name evidence="9" type="ORF">GUITHDRAFT_48392</name>
</gene>
<evidence type="ECO:0000313" key="9">
    <source>
        <dbReference type="EMBL" id="EKX33763.1"/>
    </source>
</evidence>
<reference evidence="11" key="2">
    <citation type="submission" date="2012-11" db="EMBL/GenBank/DDBJ databases">
        <authorList>
            <person name="Kuo A."/>
            <person name="Curtis B.A."/>
            <person name="Tanifuji G."/>
            <person name="Burki F."/>
            <person name="Gruber A."/>
            <person name="Irimia M."/>
            <person name="Maruyama S."/>
            <person name="Arias M.C."/>
            <person name="Ball S.G."/>
            <person name="Gile G.H."/>
            <person name="Hirakawa Y."/>
            <person name="Hopkins J.F."/>
            <person name="Rensing S.A."/>
            <person name="Schmutz J."/>
            <person name="Symeonidi A."/>
            <person name="Elias M."/>
            <person name="Eveleigh R.J."/>
            <person name="Herman E.K."/>
            <person name="Klute M.J."/>
            <person name="Nakayama T."/>
            <person name="Obornik M."/>
            <person name="Reyes-Prieto A."/>
            <person name="Armbrust E.V."/>
            <person name="Aves S.J."/>
            <person name="Beiko R.G."/>
            <person name="Coutinho P."/>
            <person name="Dacks J.B."/>
            <person name="Durnford D.G."/>
            <person name="Fast N.M."/>
            <person name="Green B.R."/>
            <person name="Grisdale C."/>
            <person name="Hempe F."/>
            <person name="Henrissat B."/>
            <person name="Hoppner M.P."/>
            <person name="Ishida K.-I."/>
            <person name="Kim E."/>
            <person name="Koreny L."/>
            <person name="Kroth P.G."/>
            <person name="Liu Y."/>
            <person name="Malik S.-B."/>
            <person name="Maier U.G."/>
            <person name="McRose D."/>
            <person name="Mock T."/>
            <person name="Neilson J.A."/>
            <person name="Onodera N.T."/>
            <person name="Poole A.M."/>
            <person name="Pritham E.J."/>
            <person name="Richards T.A."/>
            <person name="Rocap G."/>
            <person name="Roy S.W."/>
            <person name="Sarai C."/>
            <person name="Schaack S."/>
            <person name="Shirato S."/>
            <person name="Slamovits C.H."/>
            <person name="Spencer D.F."/>
            <person name="Suzuki S."/>
            <person name="Worden A.Z."/>
            <person name="Zauner S."/>
            <person name="Barry K."/>
            <person name="Bell C."/>
            <person name="Bharti A.K."/>
            <person name="Crow J.A."/>
            <person name="Grimwood J."/>
            <person name="Kramer R."/>
            <person name="Lindquist E."/>
            <person name="Lucas S."/>
            <person name="Salamov A."/>
            <person name="McFadden G.I."/>
            <person name="Lane C.E."/>
            <person name="Keeling P.J."/>
            <person name="Gray M.W."/>
            <person name="Grigoriev I.V."/>
            <person name="Archibald J.M."/>
        </authorList>
    </citation>
    <scope>NUCLEOTIDE SEQUENCE</scope>
    <source>
        <strain evidence="11">CCMP2712</strain>
    </source>
</reference>
<dbReference type="OrthoDB" id="6883161at2759"/>
<evidence type="ECO:0000256" key="6">
    <source>
        <dbReference type="ARBA" id="ARBA00023136"/>
    </source>
</evidence>
<feature type="non-terminal residue" evidence="9">
    <location>
        <position position="1"/>
    </location>
</feature>
<dbReference type="eggNOG" id="KOG4278">
    <property type="taxonomic scope" value="Eukaryota"/>
</dbReference>
<dbReference type="GO" id="GO:0004714">
    <property type="term" value="F:transmembrane receptor protein tyrosine kinase activity"/>
    <property type="evidence" value="ECO:0007669"/>
    <property type="project" value="TreeGrafter"/>
</dbReference>
<evidence type="ECO:0000256" key="7">
    <source>
        <dbReference type="ARBA" id="ARBA00023137"/>
    </source>
</evidence>
<protein>
    <recommendedName>
        <fullName evidence="8">Protein kinase domain-containing protein</fullName>
    </recommendedName>
</protein>
<evidence type="ECO:0000256" key="4">
    <source>
        <dbReference type="ARBA" id="ARBA00022777"/>
    </source>
</evidence>
<dbReference type="InterPro" id="IPR020635">
    <property type="entry name" value="Tyr_kinase_cat_dom"/>
</dbReference>
<dbReference type="RefSeq" id="XP_005820743.1">
    <property type="nucleotide sequence ID" value="XM_005820686.1"/>
</dbReference>
<feature type="domain" description="Protein kinase" evidence="8">
    <location>
        <begin position="1"/>
        <end position="263"/>
    </location>
</feature>
<dbReference type="Pfam" id="PF07714">
    <property type="entry name" value="PK_Tyr_Ser-Thr"/>
    <property type="match status" value="1"/>
</dbReference>
<dbReference type="PRINTS" id="PR00109">
    <property type="entry name" value="TYRKINASE"/>
</dbReference>
<dbReference type="InterPro" id="IPR011009">
    <property type="entry name" value="Kinase-like_dom_sf"/>
</dbReference>
<comment type="subcellular location">
    <subcellularLocation>
        <location evidence="1">Endomembrane system</location>
    </subcellularLocation>
</comment>
<dbReference type="SMART" id="SM00219">
    <property type="entry name" value="TyrKc"/>
    <property type="match status" value="1"/>
</dbReference>
<keyword evidence="2" id="KW-0808">Transferase</keyword>
<dbReference type="GO" id="GO:0048468">
    <property type="term" value="P:cell development"/>
    <property type="evidence" value="ECO:0007669"/>
    <property type="project" value="UniProtKB-ARBA"/>
</dbReference>
<keyword evidence="5" id="KW-0067">ATP-binding</keyword>
<organism evidence="9">
    <name type="scientific">Guillardia theta (strain CCMP2712)</name>
    <name type="common">Cryptophyte</name>
    <dbReference type="NCBI Taxonomy" id="905079"/>
    <lineage>
        <taxon>Eukaryota</taxon>
        <taxon>Cryptophyceae</taxon>
        <taxon>Pyrenomonadales</taxon>
        <taxon>Geminigeraceae</taxon>
        <taxon>Guillardia</taxon>
    </lineage>
</organism>
<proteinExistence type="predicted"/>
<dbReference type="Gene3D" id="1.10.510.10">
    <property type="entry name" value="Transferase(Phosphotransferase) domain 1"/>
    <property type="match status" value="1"/>
</dbReference>
<reference evidence="9 11" key="1">
    <citation type="journal article" date="2012" name="Nature">
        <title>Algal genomes reveal evolutionary mosaicism and the fate of nucleomorphs.</title>
        <authorList>
            <consortium name="DOE Joint Genome Institute"/>
            <person name="Curtis B.A."/>
            <person name="Tanifuji G."/>
            <person name="Burki F."/>
            <person name="Gruber A."/>
            <person name="Irimia M."/>
            <person name="Maruyama S."/>
            <person name="Arias M.C."/>
            <person name="Ball S.G."/>
            <person name="Gile G.H."/>
            <person name="Hirakawa Y."/>
            <person name="Hopkins J.F."/>
            <person name="Kuo A."/>
            <person name="Rensing S.A."/>
            <person name="Schmutz J."/>
            <person name="Symeonidi A."/>
            <person name="Elias M."/>
            <person name="Eveleigh R.J."/>
            <person name="Herman E.K."/>
            <person name="Klute M.J."/>
            <person name="Nakayama T."/>
            <person name="Obornik M."/>
            <person name="Reyes-Prieto A."/>
            <person name="Armbrust E.V."/>
            <person name="Aves S.J."/>
            <person name="Beiko R.G."/>
            <person name="Coutinho P."/>
            <person name="Dacks J.B."/>
            <person name="Durnford D.G."/>
            <person name="Fast N.M."/>
            <person name="Green B.R."/>
            <person name="Grisdale C.J."/>
            <person name="Hempel F."/>
            <person name="Henrissat B."/>
            <person name="Hoppner M.P."/>
            <person name="Ishida K."/>
            <person name="Kim E."/>
            <person name="Koreny L."/>
            <person name="Kroth P.G."/>
            <person name="Liu Y."/>
            <person name="Malik S.B."/>
            <person name="Maier U.G."/>
            <person name="McRose D."/>
            <person name="Mock T."/>
            <person name="Neilson J.A."/>
            <person name="Onodera N.T."/>
            <person name="Poole A.M."/>
            <person name="Pritham E.J."/>
            <person name="Richards T.A."/>
            <person name="Rocap G."/>
            <person name="Roy S.W."/>
            <person name="Sarai C."/>
            <person name="Schaack S."/>
            <person name="Shirato S."/>
            <person name="Slamovits C.H."/>
            <person name="Spencer D.F."/>
            <person name="Suzuki S."/>
            <person name="Worden A.Z."/>
            <person name="Zauner S."/>
            <person name="Barry K."/>
            <person name="Bell C."/>
            <person name="Bharti A.K."/>
            <person name="Crow J.A."/>
            <person name="Grimwood J."/>
            <person name="Kramer R."/>
            <person name="Lindquist E."/>
            <person name="Lucas S."/>
            <person name="Salamov A."/>
            <person name="McFadden G.I."/>
            <person name="Lane C.E."/>
            <person name="Keeling P.J."/>
            <person name="Gray M.W."/>
            <person name="Grigoriev I.V."/>
            <person name="Archibald J.M."/>
        </authorList>
    </citation>
    <scope>NUCLEOTIDE SEQUENCE</scope>
    <source>
        <strain evidence="9 11">CCMP2712</strain>
    </source>
</reference>
<evidence type="ECO:0000313" key="11">
    <source>
        <dbReference type="Proteomes" id="UP000011087"/>
    </source>
</evidence>
<dbReference type="PANTHER" id="PTHR24416:SF600">
    <property type="entry name" value="PDGF- AND VEGF-RECEPTOR RELATED, ISOFORM J"/>
    <property type="match status" value="1"/>
</dbReference>
<dbReference type="GO" id="GO:0012505">
    <property type="term" value="C:endomembrane system"/>
    <property type="evidence" value="ECO:0007669"/>
    <property type="project" value="UniProtKB-SubCell"/>
</dbReference>
<dbReference type="PROSITE" id="PS50011">
    <property type="entry name" value="PROTEIN_KINASE_DOM"/>
    <property type="match status" value="1"/>
</dbReference>
<dbReference type="EMBL" id="JH993130">
    <property type="protein sequence ID" value="EKX33763.1"/>
    <property type="molecule type" value="Genomic_DNA"/>
</dbReference>
<name>L1IC17_GUITC</name>
<reference evidence="10" key="3">
    <citation type="submission" date="2015-06" db="UniProtKB">
        <authorList>
            <consortium name="EnsemblProtists"/>
        </authorList>
    </citation>
    <scope>IDENTIFICATION</scope>
</reference>
<dbReference type="InterPro" id="IPR000719">
    <property type="entry name" value="Prot_kinase_dom"/>
</dbReference>
<dbReference type="PaxDb" id="55529-EKX33763"/>
<dbReference type="InterPro" id="IPR050122">
    <property type="entry name" value="RTK"/>
</dbReference>
<evidence type="ECO:0000256" key="2">
    <source>
        <dbReference type="ARBA" id="ARBA00022679"/>
    </source>
</evidence>
<evidence type="ECO:0000256" key="3">
    <source>
        <dbReference type="ARBA" id="ARBA00022741"/>
    </source>
</evidence>
<keyword evidence="4" id="KW-0418">Kinase</keyword>
<dbReference type="GO" id="GO:0050793">
    <property type="term" value="P:regulation of developmental process"/>
    <property type="evidence" value="ECO:0007669"/>
    <property type="project" value="UniProtKB-ARBA"/>
</dbReference>
<dbReference type="GO" id="GO:0005524">
    <property type="term" value="F:ATP binding"/>
    <property type="evidence" value="ECO:0007669"/>
    <property type="project" value="UniProtKB-KW"/>
</dbReference>